<comment type="cofactor">
    <cofactor evidence="9">
        <name>Mn(2+)</name>
        <dbReference type="ChEBI" id="CHEBI:29035"/>
    </cofactor>
    <text evidence="9">Binds 2 manganese ions per subunit.</text>
</comment>
<proteinExistence type="inferred from homology"/>
<comment type="function">
    <text evidence="2 9">Catalyzes the interconversion of 2-phosphoglycerate and 3-phosphoglycerate.</text>
</comment>
<dbReference type="SUPFAM" id="SSF64158">
    <property type="entry name" value="2,3-Bisphosphoglycerate-independent phosphoglycerate mutase, substrate-binding domain"/>
    <property type="match status" value="1"/>
</dbReference>
<dbReference type="GO" id="GO:0006007">
    <property type="term" value="P:glucose catabolic process"/>
    <property type="evidence" value="ECO:0007669"/>
    <property type="project" value="InterPro"/>
</dbReference>
<evidence type="ECO:0000259" key="14">
    <source>
        <dbReference type="Pfam" id="PF01676"/>
    </source>
</evidence>
<evidence type="ECO:0000313" key="17">
    <source>
        <dbReference type="Proteomes" id="UP000176282"/>
    </source>
</evidence>
<feature type="binding site" evidence="9 12">
    <location>
        <begin position="253"/>
        <end position="256"/>
    </location>
    <ligand>
        <name>substrate</name>
    </ligand>
</feature>
<dbReference type="SUPFAM" id="SSF53649">
    <property type="entry name" value="Alkaline phosphatase-like"/>
    <property type="match status" value="1"/>
</dbReference>
<keyword evidence="7 9" id="KW-0464">Manganese</keyword>
<evidence type="ECO:0000256" key="11">
    <source>
        <dbReference type="PIRSR" id="PIRSR001492-1"/>
    </source>
</evidence>
<evidence type="ECO:0000313" key="16">
    <source>
        <dbReference type="EMBL" id="OGH65888.1"/>
    </source>
</evidence>
<dbReference type="GO" id="GO:0005829">
    <property type="term" value="C:cytosol"/>
    <property type="evidence" value="ECO:0007669"/>
    <property type="project" value="TreeGrafter"/>
</dbReference>
<dbReference type="GO" id="GO:0004619">
    <property type="term" value="F:phosphoglycerate mutase activity"/>
    <property type="evidence" value="ECO:0007669"/>
    <property type="project" value="UniProtKB-UniRule"/>
</dbReference>
<evidence type="ECO:0000256" key="3">
    <source>
        <dbReference type="ARBA" id="ARBA00004798"/>
    </source>
</evidence>
<dbReference type="STRING" id="1798680.A3J66_00430"/>
<feature type="binding site" evidence="9 13">
    <location>
        <position position="396"/>
    </location>
    <ligand>
        <name>Mn(2+)</name>
        <dbReference type="ChEBI" id="CHEBI:29035"/>
        <label>1</label>
    </ligand>
</feature>
<feature type="binding site" evidence="9 12">
    <location>
        <position position="121"/>
    </location>
    <ligand>
        <name>substrate</name>
    </ligand>
</feature>
<dbReference type="InterPro" id="IPR006124">
    <property type="entry name" value="Metalloenzyme"/>
</dbReference>
<dbReference type="Pfam" id="PF01676">
    <property type="entry name" value="Metalloenzyme"/>
    <property type="match status" value="1"/>
</dbReference>
<organism evidence="16 17">
    <name type="scientific">Candidatus Magasanikbacteria bacterium RIFCSPHIGHO2_02_FULL_47_14</name>
    <dbReference type="NCBI Taxonomy" id="1798680"/>
    <lineage>
        <taxon>Bacteria</taxon>
        <taxon>Candidatus Magasanikiibacteriota</taxon>
    </lineage>
</organism>
<evidence type="ECO:0000256" key="6">
    <source>
        <dbReference type="ARBA" id="ARBA00023152"/>
    </source>
</evidence>
<accession>A0A1F6M2T4</accession>
<comment type="caution">
    <text evidence="16">The sequence shown here is derived from an EMBL/GenBank/DDBJ whole genome shotgun (WGS) entry which is preliminary data.</text>
</comment>
<evidence type="ECO:0000256" key="8">
    <source>
        <dbReference type="ARBA" id="ARBA00023235"/>
    </source>
</evidence>
<feature type="binding site" evidence="9 12">
    <location>
        <position position="181"/>
    </location>
    <ligand>
        <name>substrate</name>
    </ligand>
</feature>
<dbReference type="PANTHER" id="PTHR31637:SF0">
    <property type="entry name" value="2,3-BISPHOSPHOGLYCERATE-INDEPENDENT PHOSPHOGLYCERATE MUTASE"/>
    <property type="match status" value="1"/>
</dbReference>
<dbReference type="Proteomes" id="UP000176282">
    <property type="component" value="Unassembled WGS sequence"/>
</dbReference>
<dbReference type="GO" id="GO:0006096">
    <property type="term" value="P:glycolytic process"/>
    <property type="evidence" value="ECO:0007669"/>
    <property type="project" value="UniProtKB-UniRule"/>
</dbReference>
<dbReference type="NCBIfam" id="TIGR01307">
    <property type="entry name" value="pgm_bpd_ind"/>
    <property type="match status" value="1"/>
</dbReference>
<comment type="subunit">
    <text evidence="9">Monomer.</text>
</comment>
<evidence type="ECO:0000256" key="13">
    <source>
        <dbReference type="PIRSR" id="PIRSR001492-3"/>
    </source>
</evidence>
<feature type="domain" description="Metalloenzyme" evidence="14">
    <location>
        <begin position="2"/>
        <end position="491"/>
    </location>
</feature>
<dbReference type="GO" id="GO:0030145">
    <property type="term" value="F:manganese ion binding"/>
    <property type="evidence" value="ECO:0007669"/>
    <property type="project" value="UniProtKB-UniRule"/>
</dbReference>
<keyword evidence="8 9" id="KW-0413">Isomerase</keyword>
<feature type="binding site" evidence="9 13">
    <location>
        <position position="10"/>
    </location>
    <ligand>
        <name>Mn(2+)</name>
        <dbReference type="ChEBI" id="CHEBI:29035"/>
        <label>2</label>
    </ligand>
</feature>
<feature type="binding site" evidence="9 12">
    <location>
        <begin position="151"/>
        <end position="152"/>
    </location>
    <ligand>
        <name>substrate</name>
    </ligand>
</feature>
<dbReference type="Gene3D" id="3.40.1450.10">
    <property type="entry name" value="BPG-independent phosphoglycerate mutase, domain B"/>
    <property type="match status" value="1"/>
</dbReference>
<dbReference type="AlphaFoldDB" id="A0A1F6M2T4"/>
<feature type="domain" description="BPG-independent PGAM N-terminal" evidence="15">
    <location>
        <begin position="80"/>
        <end position="291"/>
    </location>
</feature>
<keyword evidence="6 9" id="KW-0324">Glycolysis</keyword>
<dbReference type="CDD" id="cd16010">
    <property type="entry name" value="iPGM"/>
    <property type="match status" value="1"/>
</dbReference>
<dbReference type="EMBL" id="MFQB01000043">
    <property type="protein sequence ID" value="OGH65888.1"/>
    <property type="molecule type" value="Genomic_DNA"/>
</dbReference>
<evidence type="ECO:0000256" key="1">
    <source>
        <dbReference type="ARBA" id="ARBA00000370"/>
    </source>
</evidence>
<dbReference type="PIRSF" id="PIRSF001492">
    <property type="entry name" value="IPGAM"/>
    <property type="match status" value="1"/>
</dbReference>
<name>A0A1F6M2T4_9BACT</name>
<dbReference type="InterPro" id="IPR005995">
    <property type="entry name" value="Pgm_bpd_ind"/>
</dbReference>
<feature type="binding site" evidence="9 12">
    <location>
        <position position="187"/>
    </location>
    <ligand>
        <name>substrate</name>
    </ligand>
</feature>
<comment type="pathway">
    <text evidence="3 9">Carbohydrate degradation; glycolysis; pyruvate from D-glyceraldehyde 3-phosphate: step 3/5.</text>
</comment>
<gene>
    <name evidence="9" type="primary">gpmI</name>
    <name evidence="16" type="ORF">A3J66_00430</name>
</gene>
<reference evidence="16 17" key="1">
    <citation type="journal article" date="2016" name="Nat. Commun.">
        <title>Thousands of microbial genomes shed light on interconnected biogeochemical processes in an aquifer system.</title>
        <authorList>
            <person name="Anantharaman K."/>
            <person name="Brown C.T."/>
            <person name="Hug L.A."/>
            <person name="Sharon I."/>
            <person name="Castelle C.J."/>
            <person name="Probst A.J."/>
            <person name="Thomas B.C."/>
            <person name="Singh A."/>
            <person name="Wilkins M.J."/>
            <person name="Karaoz U."/>
            <person name="Brodie E.L."/>
            <person name="Williams K.H."/>
            <person name="Hubbard S.S."/>
            <person name="Banfield J.F."/>
        </authorList>
    </citation>
    <scope>NUCLEOTIDE SEQUENCE [LARGE SCALE GENOMIC DNA]</scope>
</reference>
<dbReference type="UniPathway" id="UPA00109">
    <property type="reaction ID" value="UER00186"/>
</dbReference>
<evidence type="ECO:0000259" key="15">
    <source>
        <dbReference type="Pfam" id="PF06415"/>
    </source>
</evidence>
<dbReference type="InterPro" id="IPR011258">
    <property type="entry name" value="BPG-indep_PGM_N"/>
</dbReference>
<evidence type="ECO:0000256" key="2">
    <source>
        <dbReference type="ARBA" id="ARBA00002315"/>
    </source>
</evidence>
<feature type="binding site" evidence="9 13">
    <location>
        <position position="438"/>
    </location>
    <ligand>
        <name>Mn(2+)</name>
        <dbReference type="ChEBI" id="CHEBI:29035"/>
        <label>2</label>
    </ligand>
</feature>
<feature type="binding site" evidence="9 13">
    <location>
        <position position="400"/>
    </location>
    <ligand>
        <name>Mn(2+)</name>
        <dbReference type="ChEBI" id="CHEBI:29035"/>
        <label>1</label>
    </ligand>
</feature>
<comment type="catalytic activity">
    <reaction evidence="1 9">
        <text>(2R)-2-phosphoglycerate = (2R)-3-phosphoglycerate</text>
        <dbReference type="Rhea" id="RHEA:15901"/>
        <dbReference type="ChEBI" id="CHEBI:58272"/>
        <dbReference type="ChEBI" id="CHEBI:58289"/>
        <dbReference type="EC" id="5.4.2.12"/>
    </reaction>
</comment>
<dbReference type="Gene3D" id="3.40.720.10">
    <property type="entry name" value="Alkaline Phosphatase, subunit A"/>
    <property type="match status" value="1"/>
</dbReference>
<feature type="binding site" evidence="9 13">
    <location>
        <position position="437"/>
    </location>
    <ligand>
        <name>Mn(2+)</name>
        <dbReference type="ChEBI" id="CHEBI:29035"/>
        <label>2</label>
    </ligand>
</feature>
<feature type="binding site" evidence="9 12">
    <location>
        <position position="329"/>
    </location>
    <ligand>
        <name>substrate</name>
    </ligand>
</feature>
<dbReference type="EC" id="5.4.2.12" evidence="9 10"/>
<dbReference type="InterPro" id="IPR036646">
    <property type="entry name" value="PGAM_B_sf"/>
</dbReference>
<sequence>MKKVLLLILDGWGINVETKHNPIAAAQPPYWNSLLSQYPTTRLSAREAAVGVPKGCLSNSEIGHTAIGAGRVVPQSAFAIDKAIEEKRFDSNPVLAKTAAHIKKYDGILHIVGMLSSGGVHSHVNHLSALTAWAHAQNLSSVALHLLLDGRDMPPMSAIPLIEKIQKQLPPEINIVSLCGRATGMDRTENWDRTLEFYTIITLSTDSDISNLDPISYIQRNYKENITDEFIAPARFSDERIKKNDAVVFFNFRADRMRQLAKIFTGHAPHTVQKKVSLPSNLFLASMANYDDTLTDVAVLFPKITPKNNLGEWVSKQGGRQLRITETEKYAHVTYFINGGQEVQYANEERLVIPSLGLKSYASEPHMSLPEVTQSLIRALETQHFDLVICNIPNGDMVGHSGDYDAAVKAVEYVDRALAEIVPVAQKRGYATIITADHGNIEHMHDGEQPHTAHTFHDVPCIIVSGADISLSPHGELNQIAPTVLQLMGLPQPDEMTSTSLIQTLSSPIKT</sequence>
<evidence type="ECO:0000256" key="5">
    <source>
        <dbReference type="ARBA" id="ARBA00022723"/>
    </source>
</evidence>
<keyword evidence="5 9" id="KW-0479">Metal-binding</keyword>
<protein>
    <recommendedName>
        <fullName evidence="9 10">2,3-bisphosphoglycerate-independent phosphoglycerate mutase</fullName>
        <shortName evidence="9">BPG-independent PGAM</shortName>
        <shortName evidence="9">Phosphoglyceromutase</shortName>
        <shortName evidence="9">iPGM</shortName>
        <ecNumber evidence="9 10">5.4.2.12</ecNumber>
    </recommendedName>
</protein>
<dbReference type="FunFam" id="3.40.1450.10:FF:000002">
    <property type="entry name" value="2,3-bisphosphoglycerate-independent phosphoglycerate mutase"/>
    <property type="match status" value="1"/>
</dbReference>
<evidence type="ECO:0000256" key="7">
    <source>
        <dbReference type="ARBA" id="ARBA00023211"/>
    </source>
</evidence>
<feature type="binding site" evidence="9 13">
    <location>
        <position position="454"/>
    </location>
    <ligand>
        <name>Mn(2+)</name>
        <dbReference type="ChEBI" id="CHEBI:29035"/>
        <label>1</label>
    </ligand>
</feature>
<dbReference type="Pfam" id="PF06415">
    <property type="entry name" value="iPGM_N"/>
    <property type="match status" value="1"/>
</dbReference>
<evidence type="ECO:0000256" key="10">
    <source>
        <dbReference type="NCBIfam" id="TIGR01307"/>
    </source>
</evidence>
<evidence type="ECO:0000256" key="9">
    <source>
        <dbReference type="HAMAP-Rule" id="MF_01038"/>
    </source>
</evidence>
<dbReference type="InterPro" id="IPR017850">
    <property type="entry name" value="Alkaline_phosphatase_core_sf"/>
</dbReference>
<evidence type="ECO:0000256" key="4">
    <source>
        <dbReference type="ARBA" id="ARBA00008819"/>
    </source>
</evidence>
<feature type="binding site" evidence="9 13">
    <location>
        <position position="60"/>
    </location>
    <ligand>
        <name>Mn(2+)</name>
        <dbReference type="ChEBI" id="CHEBI:29035"/>
        <label>2</label>
    </ligand>
</feature>
<dbReference type="HAMAP" id="MF_01038">
    <property type="entry name" value="GpmI"/>
    <property type="match status" value="1"/>
</dbReference>
<comment type="similarity">
    <text evidence="4 9">Belongs to the BPG-independent phosphoglycerate mutase family.</text>
</comment>
<dbReference type="PANTHER" id="PTHR31637">
    <property type="entry name" value="2,3-BISPHOSPHOGLYCERATE-INDEPENDENT PHOSPHOGLYCERATE MUTASE"/>
    <property type="match status" value="1"/>
</dbReference>
<evidence type="ECO:0000256" key="12">
    <source>
        <dbReference type="PIRSR" id="PIRSR001492-2"/>
    </source>
</evidence>
<feature type="active site" description="Phosphoserine intermediate" evidence="9 11">
    <location>
        <position position="60"/>
    </location>
</feature>